<keyword evidence="5" id="KW-0378">Hydrolase</keyword>
<dbReference type="RefSeq" id="WP_344834482.1">
    <property type="nucleotide sequence ID" value="NZ_BAAAUV010000018.1"/>
</dbReference>
<dbReference type="PANTHER" id="PTHR24276">
    <property type="entry name" value="POLYSERASE-RELATED"/>
    <property type="match status" value="1"/>
</dbReference>
<dbReference type="Gene3D" id="2.40.10.10">
    <property type="entry name" value="Trypsin-like serine proteases"/>
    <property type="match status" value="1"/>
</dbReference>
<dbReference type="Pfam" id="PF00089">
    <property type="entry name" value="Trypsin"/>
    <property type="match status" value="1"/>
</dbReference>
<dbReference type="PRINTS" id="PR00722">
    <property type="entry name" value="CHYMOTRYPSIN"/>
</dbReference>
<gene>
    <name evidence="5" type="ORF">GCM10010468_57740</name>
</gene>
<sequence>MRPTPHKILSSAAGAVLLGAAVLAPSPAQAIIGGHAVSAKSYPWMAALTSPVVFVRPSGHFCGGVLIKADKVLTAAHCAKQVRFLIGSLRVTFGRSDLGRKKGGTTVKVKKIWINPAFREGDLNGLETERNDVAVLTLAKKVKIKPVKLGSVTGKSGYVLGWGETKRLRVGDVRLRKATVPLVSQGDCARAYGRALEPNMTCAGSPKADTCRFDSGGPLVVQVKKKVRIQGQLEDRWEPRVVGLTSWAKGCAQPGYPGVYARVSSFLDLIKKQL</sequence>
<keyword evidence="6" id="KW-1185">Reference proteome</keyword>
<dbReference type="SMART" id="SM00020">
    <property type="entry name" value="Tryp_SPc"/>
    <property type="match status" value="1"/>
</dbReference>
<dbReference type="GO" id="GO:0006508">
    <property type="term" value="P:proteolysis"/>
    <property type="evidence" value="ECO:0007669"/>
    <property type="project" value="UniProtKB-KW"/>
</dbReference>
<dbReference type="EMBL" id="BAAAUV010000018">
    <property type="protein sequence ID" value="GAA3228408.1"/>
    <property type="molecule type" value="Genomic_DNA"/>
</dbReference>
<keyword evidence="2" id="KW-1015">Disulfide bond</keyword>
<feature type="domain" description="Peptidase S1" evidence="4">
    <location>
        <begin position="31"/>
        <end position="274"/>
    </location>
</feature>
<dbReference type="InterPro" id="IPR009003">
    <property type="entry name" value="Peptidase_S1_PA"/>
</dbReference>
<dbReference type="PANTHER" id="PTHR24276:SF98">
    <property type="entry name" value="FI18310P1-RELATED"/>
    <property type="match status" value="1"/>
</dbReference>
<accession>A0ABP6QKE5</accession>
<keyword evidence="3" id="KW-0732">Signal</keyword>
<evidence type="ECO:0000313" key="5">
    <source>
        <dbReference type="EMBL" id="GAA3228408.1"/>
    </source>
</evidence>
<reference evidence="6" key="1">
    <citation type="journal article" date="2019" name="Int. J. Syst. Evol. Microbiol.">
        <title>The Global Catalogue of Microorganisms (GCM) 10K type strain sequencing project: providing services to taxonomists for standard genome sequencing and annotation.</title>
        <authorList>
            <consortium name="The Broad Institute Genomics Platform"/>
            <consortium name="The Broad Institute Genome Sequencing Center for Infectious Disease"/>
            <person name="Wu L."/>
            <person name="Ma J."/>
        </authorList>
    </citation>
    <scope>NUCLEOTIDE SEQUENCE [LARGE SCALE GENOMIC DNA]</scope>
    <source>
        <strain evidence="6">JCM 9377</strain>
    </source>
</reference>
<keyword evidence="5" id="KW-0645">Protease</keyword>
<dbReference type="InterPro" id="IPR001314">
    <property type="entry name" value="Peptidase_S1A"/>
</dbReference>
<evidence type="ECO:0000256" key="2">
    <source>
        <dbReference type="ARBA" id="ARBA00023157"/>
    </source>
</evidence>
<dbReference type="InterPro" id="IPR018114">
    <property type="entry name" value="TRYPSIN_HIS"/>
</dbReference>
<evidence type="ECO:0000313" key="6">
    <source>
        <dbReference type="Proteomes" id="UP001501237"/>
    </source>
</evidence>
<dbReference type="InterPro" id="IPR050430">
    <property type="entry name" value="Peptidase_S1"/>
</dbReference>
<dbReference type="PROSITE" id="PS50240">
    <property type="entry name" value="TRYPSIN_DOM"/>
    <property type="match status" value="1"/>
</dbReference>
<proteinExistence type="inferred from homology"/>
<dbReference type="PROSITE" id="PS00134">
    <property type="entry name" value="TRYPSIN_HIS"/>
    <property type="match status" value="1"/>
</dbReference>
<comment type="caution">
    <text evidence="5">The sequence shown here is derived from an EMBL/GenBank/DDBJ whole genome shotgun (WGS) entry which is preliminary data.</text>
</comment>
<feature type="signal peptide" evidence="3">
    <location>
        <begin position="1"/>
        <end position="30"/>
    </location>
</feature>
<evidence type="ECO:0000259" key="4">
    <source>
        <dbReference type="PROSITE" id="PS50240"/>
    </source>
</evidence>
<dbReference type="SUPFAM" id="SSF50494">
    <property type="entry name" value="Trypsin-like serine proteases"/>
    <property type="match status" value="1"/>
</dbReference>
<dbReference type="InterPro" id="IPR001254">
    <property type="entry name" value="Trypsin_dom"/>
</dbReference>
<dbReference type="CDD" id="cd00190">
    <property type="entry name" value="Tryp_SPc"/>
    <property type="match status" value="1"/>
</dbReference>
<dbReference type="GO" id="GO:0008233">
    <property type="term" value="F:peptidase activity"/>
    <property type="evidence" value="ECO:0007669"/>
    <property type="project" value="UniProtKB-KW"/>
</dbReference>
<dbReference type="InterPro" id="IPR043504">
    <property type="entry name" value="Peptidase_S1_PA_chymotrypsin"/>
</dbReference>
<evidence type="ECO:0000256" key="3">
    <source>
        <dbReference type="SAM" id="SignalP"/>
    </source>
</evidence>
<dbReference type="Proteomes" id="UP001501237">
    <property type="component" value="Unassembled WGS sequence"/>
</dbReference>
<comment type="similarity">
    <text evidence="1">Belongs to the peptidase S1 family.</text>
</comment>
<evidence type="ECO:0000256" key="1">
    <source>
        <dbReference type="ARBA" id="ARBA00007664"/>
    </source>
</evidence>
<name>A0ABP6QKE5_9ACTN</name>
<protein>
    <submittedName>
        <fullName evidence="5">Serine protease</fullName>
    </submittedName>
</protein>
<organism evidence="5 6">
    <name type="scientific">Actinocorallia longicatena</name>
    <dbReference type="NCBI Taxonomy" id="111803"/>
    <lineage>
        <taxon>Bacteria</taxon>
        <taxon>Bacillati</taxon>
        <taxon>Actinomycetota</taxon>
        <taxon>Actinomycetes</taxon>
        <taxon>Streptosporangiales</taxon>
        <taxon>Thermomonosporaceae</taxon>
        <taxon>Actinocorallia</taxon>
    </lineage>
</organism>
<feature type="chain" id="PRO_5045676052" evidence="3">
    <location>
        <begin position="31"/>
        <end position="274"/>
    </location>
</feature>